<evidence type="ECO:0000256" key="6">
    <source>
        <dbReference type="ARBA" id="ARBA00022898"/>
    </source>
</evidence>
<dbReference type="Gene3D" id="3.40.640.10">
    <property type="entry name" value="Type I PLP-dependent aspartate aminotransferase-like (Major domain)"/>
    <property type="match status" value="1"/>
</dbReference>
<proteinExistence type="predicted"/>
<dbReference type="InterPro" id="IPR005860">
    <property type="entry name" value="CobD"/>
</dbReference>
<evidence type="ECO:0000256" key="3">
    <source>
        <dbReference type="ARBA" id="ARBA00004953"/>
    </source>
</evidence>
<sequence length="332" mass="35291">MTIEHGGALDRAMARFGGARADWLDLSTGINPEAFSLPAIAPEVWNRLPDEALLSRALAAARGYYGVADEAAVIAAPGTQALIQIVPELGSPGEVAILSPTYQEHHAAFARAGWRVLPCSDIGSIPETAKAAVVVNPNNPDGRVVPGDEILALAQRLEARGGFLVVDEAFADASPEISVAARAGGDNLILLKSFGKFFGLAGLRLGFAISSAAIAQKLAERLGPWAVSGPALAIAAHAFQRGPVLDGFRARLAVRRARLSTIFERTGIEEIGGTALFALIRHPDAHVLHDHMGRQHILVRKFDYAPDWLRIGLAVDEAGFERLEQALTDACR</sequence>
<dbReference type="GO" id="GO:0009236">
    <property type="term" value="P:cobalamin biosynthetic process"/>
    <property type="evidence" value="ECO:0007669"/>
    <property type="project" value="UniProtKB-UniPathway"/>
</dbReference>
<dbReference type="InterPro" id="IPR015421">
    <property type="entry name" value="PyrdxlP-dep_Trfase_major"/>
</dbReference>
<feature type="domain" description="Aminotransferase class I/classII large" evidence="10">
    <location>
        <begin position="63"/>
        <end position="326"/>
    </location>
</feature>
<evidence type="ECO:0000313" key="11">
    <source>
        <dbReference type="EMBL" id="PRD45080.1"/>
    </source>
</evidence>
<evidence type="ECO:0000256" key="4">
    <source>
        <dbReference type="ARBA" id="ARBA00012285"/>
    </source>
</evidence>
<dbReference type="InterPro" id="IPR004839">
    <property type="entry name" value="Aminotransferase_I/II_large"/>
</dbReference>
<dbReference type="PROSITE" id="PS00105">
    <property type="entry name" value="AA_TRANSFER_CLASS_1"/>
    <property type="match status" value="1"/>
</dbReference>
<evidence type="ECO:0000256" key="5">
    <source>
        <dbReference type="ARBA" id="ARBA00022573"/>
    </source>
</evidence>
<comment type="function">
    <text evidence="2">Decarboxylates L-threonine-O-3-phosphate to yield (R)-1-amino-2-propanol O-2-phosphate, the precursor for the linkage between the nucleotide loop and the corrin ring in cobalamin.</text>
</comment>
<protein>
    <recommendedName>
        <fullName evidence="4">threonine-phosphate decarboxylase</fullName>
        <ecNumber evidence="4">4.1.1.81</ecNumber>
    </recommendedName>
    <alternativeName>
        <fullName evidence="8">L-threonine-O-3-phosphate decarboxylase</fullName>
    </alternativeName>
</protein>
<dbReference type="UniPathway" id="UPA00148"/>
<dbReference type="InterPro" id="IPR004838">
    <property type="entry name" value="NHTrfase_class1_PyrdxlP-BS"/>
</dbReference>
<evidence type="ECO:0000313" key="12">
    <source>
        <dbReference type="Proteomes" id="UP000239434"/>
    </source>
</evidence>
<dbReference type="InterPro" id="IPR015422">
    <property type="entry name" value="PyrdxlP-dep_Trfase_small"/>
</dbReference>
<keyword evidence="7" id="KW-0456">Lyase</keyword>
<comment type="catalytic activity">
    <reaction evidence="9">
        <text>O-phospho-L-threonine + H(+) = (R)-1-aminopropan-2-yl phosphate + CO2</text>
        <dbReference type="Rhea" id="RHEA:11492"/>
        <dbReference type="ChEBI" id="CHEBI:15378"/>
        <dbReference type="ChEBI" id="CHEBI:16526"/>
        <dbReference type="ChEBI" id="CHEBI:58563"/>
        <dbReference type="ChEBI" id="CHEBI:58675"/>
        <dbReference type="EC" id="4.1.1.81"/>
    </reaction>
</comment>
<comment type="pathway">
    <text evidence="3">Cofactor biosynthesis; adenosylcobalamin biosynthesis.</text>
</comment>
<evidence type="ECO:0000256" key="1">
    <source>
        <dbReference type="ARBA" id="ARBA00001933"/>
    </source>
</evidence>
<dbReference type="Proteomes" id="UP000239434">
    <property type="component" value="Unassembled WGS sequence"/>
</dbReference>
<dbReference type="SUPFAM" id="SSF53383">
    <property type="entry name" value="PLP-dependent transferases"/>
    <property type="match status" value="1"/>
</dbReference>
<evidence type="ECO:0000256" key="9">
    <source>
        <dbReference type="ARBA" id="ARBA00048531"/>
    </source>
</evidence>
<dbReference type="PANTHER" id="PTHR42885:SF1">
    <property type="entry name" value="THREONINE-PHOSPHATE DECARBOXYLASE"/>
    <property type="match status" value="1"/>
</dbReference>
<dbReference type="EMBL" id="PVBR01000002">
    <property type="protein sequence ID" value="PRD45080.1"/>
    <property type="molecule type" value="Genomic_DNA"/>
</dbReference>
<evidence type="ECO:0000256" key="2">
    <source>
        <dbReference type="ARBA" id="ARBA00003444"/>
    </source>
</evidence>
<organism evidence="11 12">
    <name type="scientific">Phyllobacterium phragmitis</name>
    <dbReference type="NCBI Taxonomy" id="2670329"/>
    <lineage>
        <taxon>Bacteria</taxon>
        <taxon>Pseudomonadati</taxon>
        <taxon>Pseudomonadota</taxon>
        <taxon>Alphaproteobacteria</taxon>
        <taxon>Hyphomicrobiales</taxon>
        <taxon>Phyllobacteriaceae</taxon>
        <taxon>Phyllobacterium</taxon>
    </lineage>
</organism>
<evidence type="ECO:0000256" key="8">
    <source>
        <dbReference type="ARBA" id="ARBA00029996"/>
    </source>
</evidence>
<accession>A0A2S9IX66</accession>
<dbReference type="Pfam" id="PF00155">
    <property type="entry name" value="Aminotran_1_2"/>
    <property type="match status" value="1"/>
</dbReference>
<dbReference type="CDD" id="cd00609">
    <property type="entry name" value="AAT_like"/>
    <property type="match status" value="1"/>
</dbReference>
<dbReference type="GO" id="GO:0048472">
    <property type="term" value="F:threonine-phosphate decarboxylase activity"/>
    <property type="evidence" value="ECO:0007669"/>
    <property type="project" value="UniProtKB-EC"/>
</dbReference>
<keyword evidence="5" id="KW-0169">Cobalamin biosynthesis</keyword>
<evidence type="ECO:0000256" key="7">
    <source>
        <dbReference type="ARBA" id="ARBA00023239"/>
    </source>
</evidence>
<dbReference type="NCBIfam" id="TIGR01140">
    <property type="entry name" value="L_thr_O3P_dcar"/>
    <property type="match status" value="1"/>
</dbReference>
<comment type="caution">
    <text evidence="11">The sequence shown here is derived from an EMBL/GenBank/DDBJ whole genome shotgun (WGS) entry which is preliminary data.</text>
</comment>
<dbReference type="RefSeq" id="WP_105740335.1">
    <property type="nucleotide sequence ID" value="NZ_PVBR01000002.1"/>
</dbReference>
<comment type="cofactor">
    <cofactor evidence="1">
        <name>pyridoxal 5'-phosphate</name>
        <dbReference type="ChEBI" id="CHEBI:597326"/>
    </cofactor>
</comment>
<keyword evidence="12" id="KW-1185">Reference proteome</keyword>
<dbReference type="EC" id="4.1.1.81" evidence="4"/>
<reference evidence="11 12" key="1">
    <citation type="submission" date="2018-02" db="EMBL/GenBank/DDBJ databases">
        <title>The draft genome of Phyllobacterium sp. 1N-3.</title>
        <authorList>
            <person name="Liu L."/>
            <person name="Li L."/>
            <person name="Zhang X."/>
            <person name="Wang T."/>
            <person name="Liang L."/>
        </authorList>
    </citation>
    <scope>NUCLEOTIDE SEQUENCE [LARGE SCALE GENOMIC DNA]</scope>
    <source>
        <strain evidence="11 12">1N-3</strain>
    </source>
</reference>
<evidence type="ECO:0000259" key="10">
    <source>
        <dbReference type="Pfam" id="PF00155"/>
    </source>
</evidence>
<keyword evidence="6" id="KW-0663">Pyridoxal phosphate</keyword>
<dbReference type="GO" id="GO:0030170">
    <property type="term" value="F:pyridoxal phosphate binding"/>
    <property type="evidence" value="ECO:0007669"/>
    <property type="project" value="InterPro"/>
</dbReference>
<gene>
    <name evidence="11" type="ORF">C5748_02305</name>
</gene>
<dbReference type="AlphaFoldDB" id="A0A2S9IX66"/>
<dbReference type="PANTHER" id="PTHR42885">
    <property type="entry name" value="HISTIDINOL-PHOSPHATE AMINOTRANSFERASE-RELATED"/>
    <property type="match status" value="1"/>
</dbReference>
<dbReference type="Gene3D" id="3.90.1150.10">
    <property type="entry name" value="Aspartate Aminotransferase, domain 1"/>
    <property type="match status" value="1"/>
</dbReference>
<name>A0A2S9IX66_9HYPH</name>
<dbReference type="InterPro" id="IPR015424">
    <property type="entry name" value="PyrdxlP-dep_Trfase"/>
</dbReference>